<proteinExistence type="inferred from homology"/>
<reference evidence="10 11" key="1">
    <citation type="submission" date="2024-03" db="EMBL/GenBank/DDBJ databases">
        <authorList>
            <person name="Gkanogiannis A."/>
            <person name="Becerra Lopez-Lavalle L."/>
        </authorList>
    </citation>
    <scope>NUCLEOTIDE SEQUENCE [LARGE SCALE GENOMIC DNA]</scope>
</reference>
<comment type="similarity">
    <text evidence="2 8">Belongs to the glycosyl hydrolase 28 family.</text>
</comment>
<dbReference type="Gene3D" id="2.160.20.10">
    <property type="entry name" value="Single-stranded right-handed beta-helix, Pectin lyase-like"/>
    <property type="match status" value="1"/>
</dbReference>
<keyword evidence="5 8" id="KW-0378">Hydrolase</keyword>
<dbReference type="SUPFAM" id="SSF51126">
    <property type="entry name" value="Pectin lyase-like"/>
    <property type="match status" value="1"/>
</dbReference>
<keyword evidence="9" id="KW-0812">Transmembrane</keyword>
<dbReference type="Pfam" id="PF00295">
    <property type="entry name" value="Glyco_hydro_28"/>
    <property type="match status" value="1"/>
</dbReference>
<evidence type="ECO:0000256" key="4">
    <source>
        <dbReference type="ARBA" id="ARBA00022525"/>
    </source>
</evidence>
<dbReference type="InterPro" id="IPR011050">
    <property type="entry name" value="Pectin_lyase_fold/virulence"/>
</dbReference>
<dbReference type="InterPro" id="IPR000743">
    <property type="entry name" value="Glyco_hydro_28"/>
</dbReference>
<evidence type="ECO:0000256" key="8">
    <source>
        <dbReference type="RuleBase" id="RU361169"/>
    </source>
</evidence>
<dbReference type="Proteomes" id="UP001642487">
    <property type="component" value="Chromosome 6"/>
</dbReference>
<keyword evidence="7" id="KW-0961">Cell wall biogenesis/degradation</keyword>
<evidence type="ECO:0000256" key="5">
    <source>
        <dbReference type="ARBA" id="ARBA00022801"/>
    </source>
</evidence>
<evidence type="ECO:0000256" key="2">
    <source>
        <dbReference type="ARBA" id="ARBA00008834"/>
    </source>
</evidence>
<evidence type="ECO:0000313" key="10">
    <source>
        <dbReference type="EMBL" id="CAK9324586.1"/>
    </source>
</evidence>
<keyword evidence="9" id="KW-1133">Transmembrane helix</keyword>
<evidence type="ECO:0000256" key="6">
    <source>
        <dbReference type="ARBA" id="ARBA00023295"/>
    </source>
</evidence>
<keyword evidence="11" id="KW-1185">Reference proteome</keyword>
<sequence>MTSFVANWEMVIPDRSSSFSPFFDGLAIAGFVVAIALVIYLIFALRKHHQPKINNDPIINYKTIDVVHYGAAGDGKTDDSQAFLKAWMAVCEAATPSAMLVPSLRTFLLNPVNFQGPCMSSTVGVKILGKIVAPSDLDAWKDFDAENWLLFSNVSGLVIQGNGEIDGQGAAWWDRKSDGRPTALAFHDCDSLQLSGLTHINSPKSHMHIVRCNHASISKLNILAPEDSPNTDGIDVAYSTDVKIQNCNIGTGDDCIAIGEASSNIHIANILCGPGHGIRATGFSIGSLGKNGVTSIVEEVRVQNCHLKGTMYGARIKTWQGGSGYARKISFQGITLDQVRNPILIDQYYCNGKKDCKNQTSAVQVSDVLYQGLRGTSATEVAVELSCSENIGCSNLVLEDIDIRSAYSDKLTQSSCYNAHGTSTNTVPAIDCLKP</sequence>
<keyword evidence="9" id="KW-0472">Membrane</keyword>
<evidence type="ECO:0008006" key="12">
    <source>
        <dbReference type="Google" id="ProtNLM"/>
    </source>
</evidence>
<dbReference type="PANTHER" id="PTHR31375">
    <property type="match status" value="1"/>
</dbReference>
<evidence type="ECO:0000256" key="9">
    <source>
        <dbReference type="SAM" id="Phobius"/>
    </source>
</evidence>
<feature type="transmembrane region" description="Helical" evidence="9">
    <location>
        <begin position="25"/>
        <end position="45"/>
    </location>
</feature>
<organism evidence="10 11">
    <name type="scientific">Citrullus colocynthis</name>
    <name type="common">colocynth</name>
    <dbReference type="NCBI Taxonomy" id="252529"/>
    <lineage>
        <taxon>Eukaryota</taxon>
        <taxon>Viridiplantae</taxon>
        <taxon>Streptophyta</taxon>
        <taxon>Embryophyta</taxon>
        <taxon>Tracheophyta</taxon>
        <taxon>Spermatophyta</taxon>
        <taxon>Magnoliopsida</taxon>
        <taxon>eudicotyledons</taxon>
        <taxon>Gunneridae</taxon>
        <taxon>Pentapetalae</taxon>
        <taxon>rosids</taxon>
        <taxon>fabids</taxon>
        <taxon>Cucurbitales</taxon>
        <taxon>Cucurbitaceae</taxon>
        <taxon>Benincaseae</taxon>
        <taxon>Citrullus</taxon>
    </lineage>
</organism>
<gene>
    <name evidence="10" type="ORF">CITCOLO1_LOCUS16824</name>
</gene>
<name>A0ABP0YW54_9ROSI</name>
<keyword evidence="6 8" id="KW-0326">Glycosidase</keyword>
<protein>
    <recommendedName>
        <fullName evidence="12">Polygalacturonase</fullName>
    </recommendedName>
</protein>
<evidence type="ECO:0000313" key="11">
    <source>
        <dbReference type="Proteomes" id="UP001642487"/>
    </source>
</evidence>
<accession>A0ABP0YW54</accession>
<dbReference type="EMBL" id="OZ021740">
    <property type="protein sequence ID" value="CAK9324586.1"/>
    <property type="molecule type" value="Genomic_DNA"/>
</dbReference>
<evidence type="ECO:0000256" key="7">
    <source>
        <dbReference type="ARBA" id="ARBA00023316"/>
    </source>
</evidence>
<evidence type="ECO:0000256" key="1">
    <source>
        <dbReference type="ARBA" id="ARBA00004191"/>
    </source>
</evidence>
<keyword evidence="3" id="KW-0134">Cell wall</keyword>
<comment type="subcellular location">
    <subcellularLocation>
        <location evidence="1">Secreted</location>
        <location evidence="1">Cell wall</location>
    </subcellularLocation>
</comment>
<evidence type="ECO:0000256" key="3">
    <source>
        <dbReference type="ARBA" id="ARBA00022512"/>
    </source>
</evidence>
<keyword evidence="4" id="KW-0964">Secreted</keyword>
<dbReference type="InterPro" id="IPR012334">
    <property type="entry name" value="Pectin_lyas_fold"/>
</dbReference>